<dbReference type="SUPFAM" id="SSF56801">
    <property type="entry name" value="Acetyl-CoA synthetase-like"/>
    <property type="match status" value="1"/>
</dbReference>
<keyword evidence="3" id="KW-0436">Ligase</keyword>
<dbReference type="PANTHER" id="PTHR24096:SF149">
    <property type="entry name" value="AMP-BINDING DOMAIN-CONTAINING PROTEIN-RELATED"/>
    <property type="match status" value="1"/>
</dbReference>
<dbReference type="STRING" id="67767.A0A0J7MSJ0"/>
<dbReference type="Gene3D" id="3.40.50.12780">
    <property type="entry name" value="N-terminal domain of ligase-like"/>
    <property type="match status" value="1"/>
</dbReference>
<name>A0A0J7MSJ0_LASNI</name>
<dbReference type="PANTHER" id="PTHR24096">
    <property type="entry name" value="LONG-CHAIN-FATTY-ACID--COA LIGASE"/>
    <property type="match status" value="1"/>
</dbReference>
<dbReference type="InterPro" id="IPR045851">
    <property type="entry name" value="AMP-bd_C_sf"/>
</dbReference>
<dbReference type="Pfam" id="PF13193">
    <property type="entry name" value="AMP-binding_C"/>
    <property type="match status" value="1"/>
</dbReference>
<dbReference type="OrthoDB" id="10253869at2759"/>
<proteinExistence type="inferred from homology"/>
<keyword evidence="7" id="KW-0560">Oxidoreductase</keyword>
<comment type="caution">
    <text evidence="7">The sequence shown here is derived from an EMBL/GenBank/DDBJ whole genome shotgun (WGS) entry which is preliminary data.</text>
</comment>
<dbReference type="InterPro" id="IPR042099">
    <property type="entry name" value="ANL_N_sf"/>
</dbReference>
<evidence type="ECO:0000259" key="5">
    <source>
        <dbReference type="Pfam" id="PF00501"/>
    </source>
</evidence>
<gene>
    <name evidence="7" type="ORF">RF55_19913</name>
</gene>
<organism evidence="7 8">
    <name type="scientific">Lasius niger</name>
    <name type="common">Black garden ant</name>
    <dbReference type="NCBI Taxonomy" id="67767"/>
    <lineage>
        <taxon>Eukaryota</taxon>
        <taxon>Metazoa</taxon>
        <taxon>Ecdysozoa</taxon>
        <taxon>Arthropoda</taxon>
        <taxon>Hexapoda</taxon>
        <taxon>Insecta</taxon>
        <taxon>Pterygota</taxon>
        <taxon>Neoptera</taxon>
        <taxon>Endopterygota</taxon>
        <taxon>Hymenoptera</taxon>
        <taxon>Apocrita</taxon>
        <taxon>Aculeata</taxon>
        <taxon>Formicoidea</taxon>
        <taxon>Formicidae</taxon>
        <taxon>Formicinae</taxon>
        <taxon>Lasius</taxon>
        <taxon>Lasius</taxon>
    </lineage>
</organism>
<dbReference type="GO" id="GO:0016405">
    <property type="term" value="F:CoA-ligase activity"/>
    <property type="evidence" value="ECO:0007669"/>
    <property type="project" value="TreeGrafter"/>
</dbReference>
<dbReference type="InterPro" id="IPR025110">
    <property type="entry name" value="AMP-bd_C"/>
</dbReference>
<sequence length="150" mass="16508">MTELGGLATLQLPHHKVGSCGTVVENVQMKVVDPENGNVLGTNNPGELWIKTATIMNGYYRNPEATKSTIDEEGWLHSGDIGYFDEDEELFIIDRIKELIKYRGYQISPGEIESVLMSHPAVMEAAVIAVPHAVDDEHPVAYVTKMPGSK</sequence>
<accession>A0A0J7MSJ0</accession>
<evidence type="ECO:0000256" key="4">
    <source>
        <dbReference type="ARBA" id="ARBA00023140"/>
    </source>
</evidence>
<evidence type="ECO:0000313" key="8">
    <source>
        <dbReference type="Proteomes" id="UP000036403"/>
    </source>
</evidence>
<feature type="non-terminal residue" evidence="7">
    <location>
        <position position="150"/>
    </location>
</feature>
<comment type="similarity">
    <text evidence="2">Belongs to the ATP-dependent AMP-binding enzyme family.</text>
</comment>
<dbReference type="AlphaFoldDB" id="A0A0J7MSJ0"/>
<protein>
    <submittedName>
        <fullName evidence="7">Luciferin 4-monooxygenase</fullName>
    </submittedName>
</protein>
<dbReference type="Proteomes" id="UP000036403">
    <property type="component" value="Unassembled WGS sequence"/>
</dbReference>
<keyword evidence="8" id="KW-1185">Reference proteome</keyword>
<comment type="subcellular location">
    <subcellularLocation>
        <location evidence="1">Peroxisome</location>
    </subcellularLocation>
</comment>
<reference evidence="7 8" key="1">
    <citation type="submission" date="2015-04" db="EMBL/GenBank/DDBJ databases">
        <title>Lasius niger genome sequencing.</title>
        <authorList>
            <person name="Konorov E.A."/>
            <person name="Nikitin M.A."/>
            <person name="Kirill M.V."/>
            <person name="Chang P."/>
        </authorList>
    </citation>
    <scope>NUCLEOTIDE SEQUENCE [LARGE SCALE GENOMIC DNA]</scope>
    <source>
        <tissue evidence="7">Whole</tissue>
    </source>
</reference>
<evidence type="ECO:0000313" key="7">
    <source>
        <dbReference type="EMBL" id="KMQ83490.1"/>
    </source>
</evidence>
<keyword evidence="4" id="KW-0576">Peroxisome</keyword>
<dbReference type="Pfam" id="PF00501">
    <property type="entry name" value="AMP-binding"/>
    <property type="match status" value="1"/>
</dbReference>
<dbReference type="Gene3D" id="3.30.300.30">
    <property type="match status" value="1"/>
</dbReference>
<keyword evidence="7" id="KW-0503">Monooxygenase</keyword>
<dbReference type="InterPro" id="IPR000873">
    <property type="entry name" value="AMP-dep_synth/lig_dom"/>
</dbReference>
<dbReference type="GO" id="GO:0004497">
    <property type="term" value="F:monooxygenase activity"/>
    <property type="evidence" value="ECO:0007669"/>
    <property type="project" value="UniProtKB-KW"/>
</dbReference>
<evidence type="ECO:0000256" key="1">
    <source>
        <dbReference type="ARBA" id="ARBA00004275"/>
    </source>
</evidence>
<feature type="domain" description="AMP-dependent synthetase/ligase" evidence="5">
    <location>
        <begin position="1"/>
        <end position="60"/>
    </location>
</feature>
<dbReference type="GO" id="GO:0005777">
    <property type="term" value="C:peroxisome"/>
    <property type="evidence" value="ECO:0007669"/>
    <property type="project" value="UniProtKB-SubCell"/>
</dbReference>
<dbReference type="PaxDb" id="67767-A0A0J7MSJ0"/>
<evidence type="ECO:0000259" key="6">
    <source>
        <dbReference type="Pfam" id="PF13193"/>
    </source>
</evidence>
<evidence type="ECO:0000256" key="2">
    <source>
        <dbReference type="ARBA" id="ARBA00006432"/>
    </source>
</evidence>
<feature type="domain" description="AMP-binding enzyme C-terminal" evidence="6">
    <location>
        <begin position="111"/>
        <end position="148"/>
    </location>
</feature>
<dbReference type="EMBL" id="LBMM01019660">
    <property type="protein sequence ID" value="KMQ83490.1"/>
    <property type="molecule type" value="Genomic_DNA"/>
</dbReference>
<evidence type="ECO:0000256" key="3">
    <source>
        <dbReference type="ARBA" id="ARBA00022598"/>
    </source>
</evidence>